<keyword evidence="8" id="KW-1185">Reference proteome</keyword>
<feature type="domain" description="Arf-GAP" evidence="6">
    <location>
        <begin position="16"/>
        <end position="130"/>
    </location>
</feature>
<evidence type="ECO:0000256" key="3">
    <source>
        <dbReference type="ARBA" id="ARBA00022771"/>
    </source>
</evidence>
<keyword evidence="1" id="KW-0343">GTPase activation</keyword>
<keyword evidence="3 5" id="KW-0863">Zinc-finger</keyword>
<evidence type="ECO:0000256" key="2">
    <source>
        <dbReference type="ARBA" id="ARBA00022723"/>
    </source>
</evidence>
<dbReference type="Pfam" id="PF01412">
    <property type="entry name" value="ArfGap"/>
    <property type="match status" value="1"/>
</dbReference>
<gene>
    <name evidence="7" type="ORF">Nepgr_005746</name>
</gene>
<dbReference type="PANTHER" id="PTHR46419">
    <property type="entry name" value="ADP-RIBOSYLATION FACTOR GTPASE-ACTIVATING PROTEIN AGD5"/>
    <property type="match status" value="1"/>
</dbReference>
<accession>A0AAD3S3R9</accession>
<name>A0AAD3S3R9_NEPGR</name>
<evidence type="ECO:0000256" key="1">
    <source>
        <dbReference type="ARBA" id="ARBA00022468"/>
    </source>
</evidence>
<sequence length="245" mass="27665">MNEKASVSKELNAKHAKILEFLLKLPENRECADCQSKAPRWASVNLGIFICMQCSGIHRSLGVHISKVRSTTLDTWLPEQIAFMQSTGNTKANDYWEAELPPNFDRSGTERFIHAKYVEKKWAAKTERKSNTIAFEKDSKINDLGESRSKKDIPWNARRLSLDGQTFTRHMAEIISPKMRPRRASLDLKDSATLPPLKGLPMKTEYDSSVKSAEAKNPFSSLDFQAPKSAHYAVAPSSWATFDCK</sequence>
<dbReference type="PRINTS" id="PR00405">
    <property type="entry name" value="REVINTRACTNG"/>
</dbReference>
<evidence type="ECO:0000259" key="6">
    <source>
        <dbReference type="PROSITE" id="PS50115"/>
    </source>
</evidence>
<dbReference type="SMART" id="SM00105">
    <property type="entry name" value="ArfGap"/>
    <property type="match status" value="1"/>
</dbReference>
<evidence type="ECO:0000313" key="7">
    <source>
        <dbReference type="EMBL" id="GMH03907.1"/>
    </source>
</evidence>
<dbReference type="InterPro" id="IPR001164">
    <property type="entry name" value="ArfGAP_dom"/>
</dbReference>
<dbReference type="Proteomes" id="UP001279734">
    <property type="component" value="Unassembled WGS sequence"/>
</dbReference>
<dbReference type="FunFam" id="1.10.220.150:FF:000009">
    <property type="entry name" value="stromal membrane-associated protein 1 isoform X1"/>
    <property type="match status" value="1"/>
</dbReference>
<dbReference type="PANTHER" id="PTHR46419:SF3">
    <property type="entry name" value="ADP-RIBOSYLATION FACTOR GTPASE-ACTIVATING PROTEIN AGD15-RELATED"/>
    <property type="match status" value="1"/>
</dbReference>
<dbReference type="SUPFAM" id="SSF57863">
    <property type="entry name" value="ArfGap/RecO-like zinc finger"/>
    <property type="match status" value="1"/>
</dbReference>
<dbReference type="InterPro" id="IPR038508">
    <property type="entry name" value="ArfGAP_dom_sf"/>
</dbReference>
<dbReference type="Gene3D" id="1.10.220.150">
    <property type="entry name" value="Arf GTPase activating protein"/>
    <property type="match status" value="1"/>
</dbReference>
<reference evidence="7" key="1">
    <citation type="submission" date="2023-05" db="EMBL/GenBank/DDBJ databases">
        <title>Nepenthes gracilis genome sequencing.</title>
        <authorList>
            <person name="Fukushima K."/>
        </authorList>
    </citation>
    <scope>NUCLEOTIDE SEQUENCE</scope>
    <source>
        <strain evidence="7">SING2019-196</strain>
    </source>
</reference>
<dbReference type="InterPro" id="IPR044520">
    <property type="entry name" value="ARF_GAP_AGD5/15"/>
</dbReference>
<keyword evidence="2" id="KW-0479">Metal-binding</keyword>
<dbReference type="CDD" id="cd08204">
    <property type="entry name" value="ArfGap"/>
    <property type="match status" value="1"/>
</dbReference>
<keyword evidence="4" id="KW-0862">Zinc</keyword>
<dbReference type="InterPro" id="IPR037278">
    <property type="entry name" value="ARFGAP/RecO"/>
</dbReference>
<organism evidence="7 8">
    <name type="scientific">Nepenthes gracilis</name>
    <name type="common">Slender pitcher plant</name>
    <dbReference type="NCBI Taxonomy" id="150966"/>
    <lineage>
        <taxon>Eukaryota</taxon>
        <taxon>Viridiplantae</taxon>
        <taxon>Streptophyta</taxon>
        <taxon>Embryophyta</taxon>
        <taxon>Tracheophyta</taxon>
        <taxon>Spermatophyta</taxon>
        <taxon>Magnoliopsida</taxon>
        <taxon>eudicotyledons</taxon>
        <taxon>Gunneridae</taxon>
        <taxon>Pentapetalae</taxon>
        <taxon>Caryophyllales</taxon>
        <taxon>Nepenthaceae</taxon>
        <taxon>Nepenthes</taxon>
    </lineage>
</organism>
<evidence type="ECO:0000313" key="8">
    <source>
        <dbReference type="Proteomes" id="UP001279734"/>
    </source>
</evidence>
<proteinExistence type="predicted"/>
<dbReference type="EMBL" id="BSYO01000004">
    <property type="protein sequence ID" value="GMH03907.1"/>
    <property type="molecule type" value="Genomic_DNA"/>
</dbReference>
<protein>
    <recommendedName>
        <fullName evidence="6">Arf-GAP domain-containing protein</fullName>
    </recommendedName>
</protein>
<dbReference type="PROSITE" id="PS50115">
    <property type="entry name" value="ARFGAP"/>
    <property type="match status" value="1"/>
</dbReference>
<dbReference type="AlphaFoldDB" id="A0AAD3S3R9"/>
<comment type="caution">
    <text evidence="7">The sequence shown here is derived from an EMBL/GenBank/DDBJ whole genome shotgun (WGS) entry which is preliminary data.</text>
</comment>
<evidence type="ECO:0000256" key="5">
    <source>
        <dbReference type="PROSITE-ProRule" id="PRU00288"/>
    </source>
</evidence>
<dbReference type="GO" id="GO:0008270">
    <property type="term" value="F:zinc ion binding"/>
    <property type="evidence" value="ECO:0007669"/>
    <property type="project" value="UniProtKB-KW"/>
</dbReference>
<dbReference type="GO" id="GO:0005096">
    <property type="term" value="F:GTPase activator activity"/>
    <property type="evidence" value="ECO:0007669"/>
    <property type="project" value="UniProtKB-KW"/>
</dbReference>
<evidence type="ECO:0000256" key="4">
    <source>
        <dbReference type="ARBA" id="ARBA00022833"/>
    </source>
</evidence>